<feature type="domain" description="Acyl-CoA dehydrogenase C-terminal" evidence="3">
    <location>
        <begin position="283"/>
        <end position="409"/>
    </location>
</feature>
<accession>F8B1H2</accession>
<dbReference type="Pfam" id="PF08028">
    <property type="entry name" value="Acyl-CoA_dh_2"/>
    <property type="match status" value="1"/>
</dbReference>
<evidence type="ECO:0000259" key="3">
    <source>
        <dbReference type="Pfam" id="PF08028"/>
    </source>
</evidence>
<dbReference type="InterPro" id="IPR046373">
    <property type="entry name" value="Acyl-CoA_Oxase/DH_mid-dom_sf"/>
</dbReference>
<dbReference type="KEGG" id="fsy:FsymDg_3431"/>
<dbReference type="InterPro" id="IPR036250">
    <property type="entry name" value="AcylCo_DH-like_C"/>
</dbReference>
<dbReference type="EMBL" id="CP002801">
    <property type="protein sequence ID" value="AEH10724.1"/>
    <property type="molecule type" value="Genomic_DNA"/>
</dbReference>
<dbReference type="Gene3D" id="1.10.540.10">
    <property type="entry name" value="Acyl-CoA dehydrogenase/oxidase, N-terminal domain"/>
    <property type="match status" value="1"/>
</dbReference>
<dbReference type="GO" id="GO:0050660">
    <property type="term" value="F:flavin adenine dinucleotide binding"/>
    <property type="evidence" value="ECO:0007669"/>
    <property type="project" value="InterPro"/>
</dbReference>
<dbReference type="InterPro" id="IPR013107">
    <property type="entry name" value="Acyl-CoA_DH_C"/>
</dbReference>
<keyword evidence="1" id="KW-0560">Oxidoreductase</keyword>
<dbReference type="HOGENOM" id="CLU_018204_2_0_11"/>
<evidence type="ECO:0000313" key="5">
    <source>
        <dbReference type="Proteomes" id="UP000001549"/>
    </source>
</evidence>
<dbReference type="Gene3D" id="2.40.110.10">
    <property type="entry name" value="Butyryl-CoA Dehydrogenase, subunit A, domain 2"/>
    <property type="match status" value="1"/>
</dbReference>
<dbReference type="InterPro" id="IPR009100">
    <property type="entry name" value="AcylCoA_DH/oxidase_NM_dom_sf"/>
</dbReference>
<gene>
    <name evidence="4" type="ordered locus">FsymDg_3431</name>
</gene>
<feature type="domain" description="Acyl-CoA dehydrogenase/oxidase N-terminal" evidence="2">
    <location>
        <begin position="63"/>
        <end position="130"/>
    </location>
</feature>
<proteinExistence type="predicted"/>
<protein>
    <submittedName>
        <fullName evidence="4">Acyl-CoA dehydrogenase type 2 domain protein</fullName>
    </submittedName>
</protein>
<evidence type="ECO:0000313" key="4">
    <source>
        <dbReference type="EMBL" id="AEH10724.1"/>
    </source>
</evidence>
<dbReference type="PIRSF" id="PIRSF016578">
    <property type="entry name" value="HsaA"/>
    <property type="match status" value="1"/>
</dbReference>
<dbReference type="AlphaFoldDB" id="F8B1H2"/>
<dbReference type="Proteomes" id="UP000001549">
    <property type="component" value="Chromosome"/>
</dbReference>
<dbReference type="InterPro" id="IPR013786">
    <property type="entry name" value="AcylCoA_DH/ox_N"/>
</dbReference>
<dbReference type="SUPFAM" id="SSF47203">
    <property type="entry name" value="Acyl-CoA dehydrogenase C-terminal domain-like"/>
    <property type="match status" value="1"/>
</dbReference>
<evidence type="ECO:0000259" key="2">
    <source>
        <dbReference type="Pfam" id="PF02771"/>
    </source>
</evidence>
<dbReference type="Gene3D" id="1.20.140.10">
    <property type="entry name" value="Butyryl-CoA Dehydrogenase, subunit A, domain 3"/>
    <property type="match status" value="1"/>
</dbReference>
<dbReference type="eggNOG" id="COG1960">
    <property type="taxonomic scope" value="Bacteria"/>
</dbReference>
<dbReference type="GO" id="GO:0016627">
    <property type="term" value="F:oxidoreductase activity, acting on the CH-CH group of donors"/>
    <property type="evidence" value="ECO:0007669"/>
    <property type="project" value="InterPro"/>
</dbReference>
<dbReference type="STRING" id="656024.FsymDg_3431"/>
<keyword evidence="5" id="KW-1185">Reference proteome</keyword>
<name>F8B1H2_9ACTN</name>
<organism evidence="4 5">
    <name type="scientific">Candidatus Protofrankia datiscae</name>
    <dbReference type="NCBI Taxonomy" id="2716812"/>
    <lineage>
        <taxon>Bacteria</taxon>
        <taxon>Bacillati</taxon>
        <taxon>Actinomycetota</taxon>
        <taxon>Actinomycetes</taxon>
        <taxon>Frankiales</taxon>
        <taxon>Frankiaceae</taxon>
        <taxon>Protofrankia</taxon>
    </lineage>
</organism>
<dbReference type="Pfam" id="PF02771">
    <property type="entry name" value="Acyl-CoA_dh_N"/>
    <property type="match status" value="1"/>
</dbReference>
<dbReference type="InterPro" id="IPR037069">
    <property type="entry name" value="AcylCoA_DH/ox_N_sf"/>
</dbReference>
<dbReference type="SUPFAM" id="SSF56645">
    <property type="entry name" value="Acyl-CoA dehydrogenase NM domain-like"/>
    <property type="match status" value="1"/>
</dbReference>
<sequence length="430" mass="45457">MIVVGIFLVRLGNTGDYGVGVLTGAEMSDGRTCRVLPDGGPPSDETVEWTARVERIAPLLVRYRDQAERERVTPVAVIDALREENIHRMWVARDFGGGQVSVRTGSAVLQALARVDASVAWQMGVQGAIGRMSDYLPEPVAHRLFRESTGLVVGGINPTGRAEPVPGGYRLNGTWAFASGAVHADWLVCAATLPRDDALPRDGAPLPGGSRTFMAFVPKSAARFVDDWFVGGLRGTGSATFRVDGLVVSDGYTVDGSLLRGAPADRPSRAYGIAYYDFAPFTTASTALGIAQDALTAFRSLAREKTPARATSPLAASHTVQAGLARAEALVRAGALLLADAADRVTACGGYGGEDLSALIRLAAAAVGENTVSAVDVLYDLAGTSSLYTASRLDRCFRDINAAVKHITLARTNFEMVGQYLLGGSLLMRR</sequence>
<reference evidence="4 5" key="1">
    <citation type="submission" date="2011-05" db="EMBL/GenBank/DDBJ databases">
        <title>Complete sequence of chromosome of Frankia symbiont of Datisca glomerata.</title>
        <authorList>
            <consortium name="US DOE Joint Genome Institute"/>
            <person name="Lucas S."/>
            <person name="Han J."/>
            <person name="Lapidus A."/>
            <person name="Cheng J.-F."/>
            <person name="Goodwin L."/>
            <person name="Pitluck S."/>
            <person name="Peters L."/>
            <person name="Mikhailova N."/>
            <person name="Chertkov O."/>
            <person name="Teshima H."/>
            <person name="Han C."/>
            <person name="Tapia R."/>
            <person name="Land M."/>
            <person name="Hauser L."/>
            <person name="Kyrpides N."/>
            <person name="Ivanova N."/>
            <person name="Pagani I."/>
            <person name="Berry A."/>
            <person name="Pawlowski K."/>
            <person name="Persson T."/>
            <person name="Vanden Heuvel B."/>
            <person name="Benson D."/>
            <person name="Woyke T."/>
        </authorList>
    </citation>
    <scope>NUCLEOTIDE SEQUENCE [LARGE SCALE GENOMIC DNA]</scope>
    <source>
        <strain evidence="5">4085684</strain>
    </source>
</reference>
<evidence type="ECO:0000256" key="1">
    <source>
        <dbReference type="ARBA" id="ARBA00023002"/>
    </source>
</evidence>